<proteinExistence type="predicted"/>
<reference evidence="1 2" key="1">
    <citation type="journal article" date="2016" name="Genome Announc.">
        <title>First Complete Genome Sequence of a Subdivision 6 Acidobacterium Strain.</title>
        <authorList>
            <person name="Huang S."/>
            <person name="Vieira S."/>
            <person name="Bunk B."/>
            <person name="Riedel T."/>
            <person name="Sproer C."/>
            <person name="Overmann J."/>
        </authorList>
    </citation>
    <scope>NUCLEOTIDE SEQUENCE [LARGE SCALE GENOMIC DNA]</scope>
    <source>
        <strain evidence="2">DSM 100886 HEG_-6_39</strain>
    </source>
</reference>
<gene>
    <name evidence="1" type="ORF">LuPra_02569</name>
</gene>
<accession>A0A143PNI7</accession>
<keyword evidence="2" id="KW-1185">Reference proteome</keyword>
<name>A0A143PNI7_LUTPR</name>
<dbReference type="EMBL" id="CP015136">
    <property type="protein sequence ID" value="AMY09354.1"/>
    <property type="molecule type" value="Genomic_DNA"/>
</dbReference>
<dbReference type="AlphaFoldDB" id="A0A143PNI7"/>
<sequence>MRRPANISKSTQPNAHTSLRLSAWCFACSGLMYAAVPRMTPIPVMAGLVRVGD</sequence>
<dbReference type="KEGG" id="abac:LuPra_02569"/>
<protein>
    <submittedName>
        <fullName evidence="1">Uncharacterized protein</fullName>
    </submittedName>
</protein>
<evidence type="ECO:0000313" key="1">
    <source>
        <dbReference type="EMBL" id="AMY09354.1"/>
    </source>
</evidence>
<reference evidence="2" key="2">
    <citation type="submission" date="2016-04" db="EMBL/GenBank/DDBJ databases">
        <title>First Complete Genome Sequence of a Subdivision 6 Acidobacterium.</title>
        <authorList>
            <person name="Huang S."/>
            <person name="Vieira S."/>
            <person name="Bunk B."/>
            <person name="Riedel T."/>
            <person name="Sproeer C."/>
            <person name="Overmann J."/>
        </authorList>
    </citation>
    <scope>NUCLEOTIDE SEQUENCE [LARGE SCALE GENOMIC DNA]</scope>
    <source>
        <strain evidence="2">DSM 100886 HEG_-6_39</strain>
    </source>
</reference>
<organism evidence="1 2">
    <name type="scientific">Luteitalea pratensis</name>
    <dbReference type="NCBI Taxonomy" id="1855912"/>
    <lineage>
        <taxon>Bacteria</taxon>
        <taxon>Pseudomonadati</taxon>
        <taxon>Acidobacteriota</taxon>
        <taxon>Vicinamibacteria</taxon>
        <taxon>Vicinamibacterales</taxon>
        <taxon>Vicinamibacteraceae</taxon>
        <taxon>Luteitalea</taxon>
    </lineage>
</organism>
<dbReference type="Proteomes" id="UP000076079">
    <property type="component" value="Chromosome"/>
</dbReference>
<evidence type="ECO:0000313" key="2">
    <source>
        <dbReference type="Proteomes" id="UP000076079"/>
    </source>
</evidence>